<keyword evidence="3" id="KW-1185">Reference proteome</keyword>
<dbReference type="EMBL" id="CP000009">
    <property type="protein sequence ID" value="AAW61545.1"/>
    <property type="molecule type" value="Genomic_DNA"/>
</dbReference>
<dbReference type="STRING" id="290633.GOX1806"/>
<feature type="compositionally biased region" description="Polar residues" evidence="1">
    <location>
        <begin position="124"/>
        <end position="142"/>
    </location>
</feature>
<feature type="region of interest" description="Disordered" evidence="1">
    <location>
        <begin position="1"/>
        <end position="23"/>
    </location>
</feature>
<organism evidence="2 3">
    <name type="scientific">Gluconobacter oxydans (strain 621H)</name>
    <name type="common">Gluconobacter suboxydans</name>
    <dbReference type="NCBI Taxonomy" id="290633"/>
    <lineage>
        <taxon>Bacteria</taxon>
        <taxon>Pseudomonadati</taxon>
        <taxon>Pseudomonadota</taxon>
        <taxon>Alphaproteobacteria</taxon>
        <taxon>Acetobacterales</taxon>
        <taxon>Acetobacteraceae</taxon>
        <taxon>Gluconobacter</taxon>
    </lineage>
</organism>
<dbReference type="AlphaFoldDB" id="Q5FQ01"/>
<evidence type="ECO:0000313" key="2">
    <source>
        <dbReference type="EMBL" id="AAW61545.1"/>
    </source>
</evidence>
<dbReference type="KEGG" id="gox:GOX1806"/>
<dbReference type="HOGENOM" id="CLU_1728785_0_0_5"/>
<accession>Q5FQ01</accession>
<gene>
    <name evidence="2" type="ordered locus">GOX1806</name>
</gene>
<sequence length="151" mass="16474">MKHIPLSVELGRNQRRPRPPSSASIAAASSADMFSAMWACSSSVETSCRPKMFWSVGMRSSTSSSTGSGSGARARERMMPSRRTGRLTLSSAISRRATTVFLSFSRSRRISSPRDRPRARCAASRTSSKRLGTFSMQSSTVTRAMRQAPFG</sequence>
<dbReference type="Proteomes" id="UP000006375">
    <property type="component" value="Chromosome"/>
</dbReference>
<proteinExistence type="predicted"/>
<feature type="region of interest" description="Disordered" evidence="1">
    <location>
        <begin position="107"/>
        <end position="151"/>
    </location>
</feature>
<feature type="region of interest" description="Disordered" evidence="1">
    <location>
        <begin position="58"/>
        <end position="87"/>
    </location>
</feature>
<protein>
    <submittedName>
        <fullName evidence="2">Uncharacterized protein</fullName>
    </submittedName>
</protein>
<evidence type="ECO:0000313" key="3">
    <source>
        <dbReference type="Proteomes" id="UP000006375"/>
    </source>
</evidence>
<evidence type="ECO:0000256" key="1">
    <source>
        <dbReference type="SAM" id="MobiDB-lite"/>
    </source>
</evidence>
<name>Q5FQ01_GLUOX</name>
<reference evidence="2 3" key="1">
    <citation type="journal article" date="2005" name="Nat. Biotechnol.">
        <title>Complete genome sequence of the acetic acid bacterium Gluconobacter oxydans.</title>
        <authorList>
            <person name="Prust C."/>
            <person name="Hoffmeister M."/>
            <person name="Liesegang H."/>
            <person name="Wiezer A."/>
            <person name="Fricke W.F."/>
            <person name="Ehrenreich A."/>
            <person name="Gottschalk G."/>
            <person name="Deppenmeier U."/>
        </authorList>
    </citation>
    <scope>NUCLEOTIDE SEQUENCE [LARGE SCALE GENOMIC DNA]</scope>
    <source>
        <strain evidence="2 3">621H</strain>
    </source>
</reference>